<gene>
    <name evidence="3" type="ORF">NK6_8213</name>
</gene>
<reference evidence="3 4" key="1">
    <citation type="submission" date="2014-11" db="EMBL/GenBank/DDBJ databases">
        <title>Symbiosis island explosion on the genome of extra-slow-growing strains of soybean bradyrhizobia with massive insertion sequences.</title>
        <authorList>
            <person name="Iida T."/>
            <person name="Minamisawa K."/>
        </authorList>
    </citation>
    <scope>NUCLEOTIDE SEQUENCE [LARGE SCALE GENOMIC DNA]</scope>
    <source>
        <strain evidence="3 4">NK6</strain>
    </source>
</reference>
<keyword evidence="1" id="KW-1133">Transmembrane helix</keyword>
<evidence type="ECO:0000256" key="1">
    <source>
        <dbReference type="SAM" id="Phobius"/>
    </source>
</evidence>
<name>A0A0E4FXW9_9BRAD</name>
<accession>A0A0E4FXW9</accession>
<dbReference type="AlphaFoldDB" id="A0A0E4FXW9"/>
<feature type="transmembrane region" description="Helical" evidence="1">
    <location>
        <begin position="20"/>
        <end position="43"/>
    </location>
</feature>
<dbReference type="EMBL" id="AP014685">
    <property type="protein sequence ID" value="BAR61362.1"/>
    <property type="molecule type" value="Genomic_DNA"/>
</dbReference>
<dbReference type="Pfam" id="PF11127">
    <property type="entry name" value="YgaP-like_TM"/>
    <property type="match status" value="1"/>
</dbReference>
<feature type="transmembrane region" description="Helical" evidence="1">
    <location>
        <begin position="49"/>
        <end position="68"/>
    </location>
</feature>
<keyword evidence="1" id="KW-0472">Membrane</keyword>
<dbReference type="InterPro" id="IPR021309">
    <property type="entry name" value="YgaP-like_TM"/>
</dbReference>
<proteinExistence type="predicted"/>
<feature type="domain" description="Inner membrane protein YgaP-like transmembrane" evidence="2">
    <location>
        <begin position="10"/>
        <end position="70"/>
    </location>
</feature>
<protein>
    <recommendedName>
        <fullName evidence="2">Inner membrane protein YgaP-like transmembrane domain-containing protein</fullName>
    </recommendedName>
</protein>
<keyword evidence="1" id="KW-0812">Transmembrane</keyword>
<organism evidence="3 4">
    <name type="scientific">Bradyrhizobium diazoefficiens</name>
    <dbReference type="NCBI Taxonomy" id="1355477"/>
    <lineage>
        <taxon>Bacteria</taxon>
        <taxon>Pseudomonadati</taxon>
        <taxon>Pseudomonadota</taxon>
        <taxon>Alphaproteobacteria</taxon>
        <taxon>Hyphomicrobiales</taxon>
        <taxon>Nitrobacteraceae</taxon>
        <taxon>Bradyrhizobium</taxon>
    </lineage>
</organism>
<evidence type="ECO:0000259" key="2">
    <source>
        <dbReference type="Pfam" id="PF11127"/>
    </source>
</evidence>
<evidence type="ECO:0000313" key="4">
    <source>
        <dbReference type="Proteomes" id="UP000063308"/>
    </source>
</evidence>
<dbReference type="Proteomes" id="UP000063308">
    <property type="component" value="Chromosome"/>
</dbReference>
<evidence type="ECO:0000313" key="3">
    <source>
        <dbReference type="EMBL" id="BAR61362.1"/>
    </source>
</evidence>
<sequence>MSEDVMGFYRKNIGGVHQAVRVALGIAVGIAAFAYLSGLAAWLVALGGAGFALTGLVGYCTMCAMAGIGRGGVS</sequence>